<feature type="domain" description="WW" evidence="3">
    <location>
        <begin position="22"/>
        <end position="55"/>
    </location>
</feature>
<dbReference type="SMART" id="SM00456">
    <property type="entry name" value="WW"/>
    <property type="match status" value="1"/>
</dbReference>
<evidence type="ECO:0000256" key="1">
    <source>
        <dbReference type="SAM" id="Phobius"/>
    </source>
</evidence>
<dbReference type="SUPFAM" id="SSF51045">
    <property type="entry name" value="WW domain"/>
    <property type="match status" value="1"/>
</dbReference>
<dbReference type="Pfam" id="PF00397">
    <property type="entry name" value="WW"/>
    <property type="match status" value="1"/>
</dbReference>
<sequence length="889" mass="99738">MEVMLMGSSRLLSLLVLLPLAASTLSKWKELEDSKGRVYYLNRATGATSWHAPRQFPVVQGSCQSACGEQTCESWLIKKADGYGAGHRELQCSLAHASMLEACHERCRHCMVQDTACNHNLQFHCQEDQFHSDDSWSPQRKSWCCQHFQVACNSQRALPAPYDCEAGLKTAHDTWSKAKKHWCCSNEHKGCKYDCFEELHDWQEGWPLQKRAWCCEHAKLGCIKPDESACQLQAGETPAHWTSVRRHYCCRIQSIGCSHTTPTPLPDVEHPHHCTGRHWPLEKIKWCCLAKKIGCKLLASTTTTTAVPDLFDCKAGLKSWEEGWSHRKKAWCCSRKHIGCAFDCRQDLKTWQVSWTGLQKTFCCQHFHDGCVGGRYDCAAGRTSTWPGEKRHWCCRHLGLGCGDSYTPPDCDRSKEESWSPSEREYCCIARGLGCVTGHYVSHAFHGQHIHEIAHISHYNHIPQPVIQYTHPARLAPPPAPPTVSFHCTTGEKDTWSAIQRDWCCKYANTGCGVHQSASHNGFDYDCNSHDDWEIWSTKQKQTCCRDYGIGCPGWSPHVSHVAHVVHSQNPQIAGGSQVAGLATHHFHFHCNADDPAMAAWSVQKQQYCCHDYGVGCPDAQSASGHAWHGQVLPGYKFNCLAGGFPHSWSLPKRAWCCKHESLGCSDAASYDCRPGAGGAWPRAKAQWCCEHENVGCGSLPPRYDCTDGVSRWKEWPRGKREYCCDSVKVGCPKPIQPWIAQLLTPSAQHELHNEDVRRRSRHPKYNCAAGLSHWQDGWSKAKASWCCKYQGYGCPFLCHGSAEQQAEWSPERAEWCCKQHDVACRYMTKYLVNGFKELDLNHRGKASVLAAAGLFVTLVAIATVGRMSAAAAAKHDEVLGMSDLELSE</sequence>
<gene>
    <name evidence="4" type="ORF">AK812_SmicGene39581</name>
</gene>
<evidence type="ECO:0000313" key="4">
    <source>
        <dbReference type="EMBL" id="OLP80052.1"/>
    </source>
</evidence>
<feature type="signal peptide" evidence="2">
    <location>
        <begin position="1"/>
        <end position="26"/>
    </location>
</feature>
<dbReference type="InterPro" id="IPR036020">
    <property type="entry name" value="WW_dom_sf"/>
</dbReference>
<evidence type="ECO:0000313" key="5">
    <source>
        <dbReference type="Proteomes" id="UP000186817"/>
    </source>
</evidence>
<proteinExistence type="predicted"/>
<dbReference type="PROSITE" id="PS50020">
    <property type="entry name" value="WW_DOMAIN_2"/>
    <property type="match status" value="1"/>
</dbReference>
<dbReference type="AlphaFoldDB" id="A0A1Q9CAU2"/>
<comment type="caution">
    <text evidence="4">The sequence shown here is derived from an EMBL/GenBank/DDBJ whole genome shotgun (WGS) entry which is preliminary data.</text>
</comment>
<dbReference type="OrthoDB" id="406135at2759"/>
<keyword evidence="1" id="KW-0812">Transmembrane</keyword>
<dbReference type="Proteomes" id="UP000186817">
    <property type="component" value="Unassembled WGS sequence"/>
</dbReference>
<evidence type="ECO:0000256" key="2">
    <source>
        <dbReference type="SAM" id="SignalP"/>
    </source>
</evidence>
<evidence type="ECO:0000259" key="3">
    <source>
        <dbReference type="PROSITE" id="PS50020"/>
    </source>
</evidence>
<dbReference type="EMBL" id="LSRX01001421">
    <property type="protein sequence ID" value="OLP80052.1"/>
    <property type="molecule type" value="Genomic_DNA"/>
</dbReference>
<dbReference type="CDD" id="cd00201">
    <property type="entry name" value="WW"/>
    <property type="match status" value="1"/>
</dbReference>
<dbReference type="InterPro" id="IPR001202">
    <property type="entry name" value="WW_dom"/>
</dbReference>
<protein>
    <recommendedName>
        <fullName evidence="3">WW domain-containing protein</fullName>
    </recommendedName>
</protein>
<name>A0A1Q9CAU2_SYMMI</name>
<keyword evidence="5" id="KW-1185">Reference proteome</keyword>
<feature type="transmembrane region" description="Helical" evidence="1">
    <location>
        <begin position="847"/>
        <end position="866"/>
    </location>
</feature>
<keyword evidence="2" id="KW-0732">Signal</keyword>
<accession>A0A1Q9CAU2</accession>
<keyword evidence="1" id="KW-0472">Membrane</keyword>
<keyword evidence="1" id="KW-1133">Transmembrane helix</keyword>
<dbReference type="Gene3D" id="2.20.70.10">
    <property type="match status" value="1"/>
</dbReference>
<feature type="chain" id="PRO_5012073515" description="WW domain-containing protein" evidence="2">
    <location>
        <begin position="27"/>
        <end position="889"/>
    </location>
</feature>
<reference evidence="4 5" key="1">
    <citation type="submission" date="2016-02" db="EMBL/GenBank/DDBJ databases">
        <title>Genome analysis of coral dinoflagellate symbionts highlights evolutionary adaptations to a symbiotic lifestyle.</title>
        <authorList>
            <person name="Aranda M."/>
            <person name="Li Y."/>
            <person name="Liew Y.J."/>
            <person name="Baumgarten S."/>
            <person name="Simakov O."/>
            <person name="Wilson M."/>
            <person name="Piel J."/>
            <person name="Ashoor H."/>
            <person name="Bougouffa S."/>
            <person name="Bajic V.B."/>
            <person name="Ryu T."/>
            <person name="Ravasi T."/>
            <person name="Bayer T."/>
            <person name="Micklem G."/>
            <person name="Kim H."/>
            <person name="Bhak J."/>
            <person name="Lajeunesse T.C."/>
            <person name="Voolstra C.R."/>
        </authorList>
    </citation>
    <scope>NUCLEOTIDE SEQUENCE [LARGE SCALE GENOMIC DNA]</scope>
    <source>
        <strain evidence="4 5">CCMP2467</strain>
    </source>
</reference>
<organism evidence="4 5">
    <name type="scientific">Symbiodinium microadriaticum</name>
    <name type="common">Dinoflagellate</name>
    <name type="synonym">Zooxanthella microadriatica</name>
    <dbReference type="NCBI Taxonomy" id="2951"/>
    <lineage>
        <taxon>Eukaryota</taxon>
        <taxon>Sar</taxon>
        <taxon>Alveolata</taxon>
        <taxon>Dinophyceae</taxon>
        <taxon>Suessiales</taxon>
        <taxon>Symbiodiniaceae</taxon>
        <taxon>Symbiodinium</taxon>
    </lineage>
</organism>